<gene>
    <name evidence="2" type="ORF">BV898_05299</name>
</gene>
<evidence type="ECO:0000313" key="2">
    <source>
        <dbReference type="EMBL" id="OQV20716.1"/>
    </source>
</evidence>
<protein>
    <submittedName>
        <fullName evidence="2">Uncharacterized protein</fullName>
    </submittedName>
</protein>
<evidence type="ECO:0000256" key="1">
    <source>
        <dbReference type="SAM" id="MobiDB-lite"/>
    </source>
</evidence>
<dbReference type="AlphaFoldDB" id="A0A1W0WZR3"/>
<feature type="compositionally biased region" description="Acidic residues" evidence="1">
    <location>
        <begin position="1"/>
        <end position="44"/>
    </location>
</feature>
<feature type="region of interest" description="Disordered" evidence="1">
    <location>
        <begin position="1"/>
        <end position="83"/>
    </location>
</feature>
<feature type="compositionally biased region" description="Polar residues" evidence="1">
    <location>
        <begin position="54"/>
        <end position="63"/>
    </location>
</feature>
<dbReference type="EMBL" id="MTYJ01000028">
    <property type="protein sequence ID" value="OQV20716.1"/>
    <property type="molecule type" value="Genomic_DNA"/>
</dbReference>
<comment type="caution">
    <text evidence="2">The sequence shown here is derived from an EMBL/GenBank/DDBJ whole genome shotgun (WGS) entry which is preliminary data.</text>
</comment>
<accession>A0A1W0WZR3</accession>
<reference evidence="3" key="1">
    <citation type="submission" date="2017-01" db="EMBL/GenBank/DDBJ databases">
        <title>Comparative genomics of anhydrobiosis in the tardigrade Hypsibius dujardini.</title>
        <authorList>
            <person name="Yoshida Y."/>
            <person name="Koutsovoulos G."/>
            <person name="Laetsch D."/>
            <person name="Stevens L."/>
            <person name="Kumar S."/>
            <person name="Horikawa D."/>
            <person name="Ishino K."/>
            <person name="Komine S."/>
            <person name="Tomita M."/>
            <person name="Blaxter M."/>
            <person name="Arakawa K."/>
        </authorList>
    </citation>
    <scope>NUCLEOTIDE SEQUENCE [LARGE SCALE GENOMIC DNA]</scope>
    <source>
        <strain evidence="3">Z151</strain>
    </source>
</reference>
<proteinExistence type="predicted"/>
<evidence type="ECO:0000313" key="3">
    <source>
        <dbReference type="Proteomes" id="UP000192578"/>
    </source>
</evidence>
<organism evidence="2 3">
    <name type="scientific">Hypsibius exemplaris</name>
    <name type="common">Freshwater tardigrade</name>
    <dbReference type="NCBI Taxonomy" id="2072580"/>
    <lineage>
        <taxon>Eukaryota</taxon>
        <taxon>Metazoa</taxon>
        <taxon>Ecdysozoa</taxon>
        <taxon>Tardigrada</taxon>
        <taxon>Eutardigrada</taxon>
        <taxon>Parachela</taxon>
        <taxon>Hypsibioidea</taxon>
        <taxon>Hypsibiidae</taxon>
        <taxon>Hypsibius</taxon>
    </lineage>
</organism>
<sequence length="326" mass="35817">MSDTIEEELEEETTEEHEVEEVYEDTEEQNEEEDEEGNEGETEEPYSNCKRKASPSSSGQASTKKVAVSRISPRKSPTKTGTVEAVSSEGVFKTELMSYVMIEVPADGKRGSEKSIYLVPKMVVKPNHTLVSANDLLAVGAPENENDEVEMVDEAPEPTASRDVDAPLITALSHFKTHRSALILPPTWSMTLFPTFVAFMQAMPHSDLISPLTAWFSKCICLGTDMKPILKIHDVTVSTALLRPLEQPFTESELYELLEGLTSAEYCPGLGMSDRVVAAAVQGVVIPFKAEGCAVLVDRRALRSPARCPACSRLRLEVLRQLNAAK</sequence>
<keyword evidence="3" id="KW-1185">Reference proteome</keyword>
<name>A0A1W0WZR3_HYPEX</name>
<dbReference type="Proteomes" id="UP000192578">
    <property type="component" value="Unassembled WGS sequence"/>
</dbReference>